<name>A0A0M0L5Y1_9BACI</name>
<evidence type="ECO:0008006" key="4">
    <source>
        <dbReference type="Google" id="ProtNLM"/>
    </source>
</evidence>
<feature type="region of interest" description="Disordered" evidence="1">
    <location>
        <begin position="15"/>
        <end position="87"/>
    </location>
</feature>
<evidence type="ECO:0000313" key="3">
    <source>
        <dbReference type="Proteomes" id="UP000037558"/>
    </source>
</evidence>
<dbReference type="PATRIC" id="fig|284581.3.peg.2215"/>
<keyword evidence="3" id="KW-1185">Reference proteome</keyword>
<dbReference type="AlphaFoldDB" id="A0A0M0L5Y1"/>
<accession>A0A0M0L5Y1</accession>
<dbReference type="OrthoDB" id="2068061at2"/>
<proteinExistence type="predicted"/>
<feature type="compositionally biased region" description="Pro residues" evidence="1">
    <location>
        <begin position="53"/>
        <end position="62"/>
    </location>
</feature>
<evidence type="ECO:0000256" key="1">
    <source>
        <dbReference type="SAM" id="MobiDB-lite"/>
    </source>
</evidence>
<organism evidence="2 3">
    <name type="scientific">Priestia koreensis</name>
    <dbReference type="NCBI Taxonomy" id="284581"/>
    <lineage>
        <taxon>Bacteria</taxon>
        <taxon>Bacillati</taxon>
        <taxon>Bacillota</taxon>
        <taxon>Bacilli</taxon>
        <taxon>Bacillales</taxon>
        <taxon>Bacillaceae</taxon>
        <taxon>Priestia</taxon>
    </lineage>
</organism>
<dbReference type="Proteomes" id="UP000037558">
    <property type="component" value="Unassembled WGS sequence"/>
</dbReference>
<gene>
    <name evidence="2" type="ORF">AMD01_10600</name>
</gene>
<dbReference type="RefSeq" id="WP_053401368.1">
    <property type="nucleotide sequence ID" value="NZ_JAUKEN010000001.1"/>
</dbReference>
<feature type="compositionally biased region" description="Pro residues" evidence="1">
    <location>
        <begin position="33"/>
        <end position="46"/>
    </location>
</feature>
<dbReference type="EMBL" id="LILC01000013">
    <property type="protein sequence ID" value="KOO46292.1"/>
    <property type="molecule type" value="Genomic_DNA"/>
</dbReference>
<evidence type="ECO:0000313" key="2">
    <source>
        <dbReference type="EMBL" id="KOO46292.1"/>
    </source>
</evidence>
<comment type="caution">
    <text evidence="2">The sequence shown here is derived from an EMBL/GenBank/DDBJ whole genome shotgun (WGS) entry which is preliminary data.</text>
</comment>
<sequence>MYDWRQQSKFPFSVVIPGFPGGSGSSPQGGFFPGPPPQQGFFPPSPNQGQGFFPPPPPPGPPSGGWNQDGPPSSPPPSFVPQLNQGPSLKAVDPGAIAGCRYKYTYVWLNSGQSFWFYPTFVGRRSVSGYRWTGFNWVYFGIDTNRISSFQCY</sequence>
<protein>
    <recommendedName>
        <fullName evidence="4">Transporter</fullName>
    </recommendedName>
</protein>
<reference evidence="3" key="1">
    <citation type="submission" date="2015-08" db="EMBL/GenBank/DDBJ databases">
        <title>Fjat-14210 dsm16467.</title>
        <authorList>
            <person name="Liu B."/>
            <person name="Wang J."/>
            <person name="Zhu Y."/>
            <person name="Liu G."/>
            <person name="Chen Q."/>
            <person name="Chen Z."/>
            <person name="Lan J."/>
            <person name="Che J."/>
            <person name="Ge C."/>
            <person name="Shi H."/>
            <person name="Pan Z."/>
            <person name="Liu X."/>
        </authorList>
    </citation>
    <scope>NUCLEOTIDE SEQUENCE [LARGE SCALE GENOMIC DNA]</scope>
    <source>
        <strain evidence="3">DSM 16467</strain>
    </source>
</reference>
<dbReference type="STRING" id="284581.AMD01_10600"/>